<organism evidence="5 6">
    <name type="scientific">Zygosaccharomyces rouxii</name>
    <dbReference type="NCBI Taxonomy" id="4956"/>
    <lineage>
        <taxon>Eukaryota</taxon>
        <taxon>Fungi</taxon>
        <taxon>Dikarya</taxon>
        <taxon>Ascomycota</taxon>
        <taxon>Saccharomycotina</taxon>
        <taxon>Saccharomycetes</taxon>
        <taxon>Saccharomycetales</taxon>
        <taxon>Saccharomycetaceae</taxon>
        <taxon>Zygosaccharomyces</taxon>
    </lineage>
</organism>
<dbReference type="PANTHER" id="PTHR10997">
    <property type="entry name" value="IMPORTIN-7, 8, 11"/>
    <property type="match status" value="1"/>
</dbReference>
<protein>
    <recommendedName>
        <fullName evidence="4">Importin N-terminal domain-containing protein</fullName>
    </recommendedName>
</protein>
<evidence type="ECO:0000256" key="1">
    <source>
        <dbReference type="ARBA" id="ARBA00004123"/>
    </source>
</evidence>
<dbReference type="Gene3D" id="1.25.10.10">
    <property type="entry name" value="Leucine-rich Repeat Variant"/>
    <property type="match status" value="1"/>
</dbReference>
<dbReference type="SUPFAM" id="SSF48371">
    <property type="entry name" value="ARM repeat"/>
    <property type="match status" value="1"/>
</dbReference>
<evidence type="ECO:0000313" key="6">
    <source>
        <dbReference type="Proteomes" id="UP000187013"/>
    </source>
</evidence>
<dbReference type="GO" id="GO:0006606">
    <property type="term" value="P:protein import into nucleus"/>
    <property type="evidence" value="ECO:0007669"/>
    <property type="project" value="EnsemblFungi"/>
</dbReference>
<proteinExistence type="predicted"/>
<comment type="subcellular location">
    <subcellularLocation>
        <location evidence="1">Nucleus</location>
    </subcellularLocation>
</comment>
<reference evidence="5 6" key="1">
    <citation type="submission" date="2016-08" db="EMBL/GenBank/DDBJ databases">
        <title>Draft genome sequence of allopolyploid Zygosaccharomyces rouxii.</title>
        <authorList>
            <person name="Watanabe J."/>
            <person name="Uehara K."/>
            <person name="Mogi Y."/>
            <person name="Tsukioka Y."/>
        </authorList>
    </citation>
    <scope>NUCLEOTIDE SEQUENCE [LARGE SCALE GENOMIC DNA]</scope>
    <source>
        <strain evidence="5 6">NBRC 110957</strain>
    </source>
</reference>
<dbReference type="InterPro" id="IPR001494">
    <property type="entry name" value="Importin-beta_N"/>
</dbReference>
<dbReference type="GO" id="GO:0005829">
    <property type="term" value="C:cytosol"/>
    <property type="evidence" value="ECO:0007669"/>
    <property type="project" value="TreeGrafter"/>
</dbReference>
<dbReference type="GO" id="GO:0061608">
    <property type="term" value="F:nuclear import signal receptor activity"/>
    <property type="evidence" value="ECO:0007669"/>
    <property type="project" value="EnsemblFungi"/>
</dbReference>
<dbReference type="PANTHER" id="PTHR10997:SF28">
    <property type="entry name" value="IMPORTIN BETA SMX1"/>
    <property type="match status" value="1"/>
</dbReference>
<sequence length="945" mass="107799">MQDERAILTCLEQTMVSDAKVIKMAEQQLFQYQKQQGFATFLLQIVANPEVPLNIRLSSAIYLKNKIQRSWSAVNREDGIKPAEQQVIKDNLVQTLVSNSSNNHIRPHLTESVRGILNSNDNWDLTNLMNELLSSGKQEYIYTGLLLLFEVCIAHRWDMAEDRQVIDGVIFTVFPTVETIASELVNKEDYKSNELLYLILKSFKYSCLNNFPQYFKNIEKLNAWIQLHLFVCAKPLPKEVLELDPADRSLDKRVKVNKWGFGNLNRFIHKYSRVTKSVTEEFVAYVFSNILPLVLQEYFKIIQTWRDGSLWLGGASLHYLIQFLEKCTVLDEVYPLIELNLVTIIENVIFPCLCASPESVELLEEDQEEYTRRYFDMNKEGTTADVASSDFVFVVGHKRPEKMQSILPFVNSVFLSFQENAQDVTCAYKQEGAMRMISTLFTFLEDHTDLETIFSNYITVFLSQPQYPFLIARALETISIYGNDFKDVNTLSKLFELTYTHFMSSDVLPVQIEAADALKTLVVSNPNIHPHISAQVPGIMEKLLRLSKEFQIDILSEVMEAFVERFADELTIFAEDLARNLVEQFLDLGRSLLDSSSGAYSTGDQDQEIQASALLQTMTTMVMSMNKVSLVDQFLPVVKFVIINAQISFLTEIVDLMDSLALSSKTLYNQFTPAVWEMFHDVLDSFQTYALDYFEGYLVFFETVVTHGFPQDQTYLPAFLEILSLKLESDVDYDVESVVEILVFYALSLRDIPLFSKALKVSSNAELELDPASVVKLFLANLFVKPVETLQVCESEGATLTILTQWFACKFHSVFSIKLQILAIISLFKLPDLPGSVKGFVPQFADKLVALTESLPSAIRKRDAMSKGEEGLEEMFASEDGGEDMYFEEFEEDLKETVLDQANAFQEVHSFFSQLDPTRSQQIVSTLSEDRKHSLEVILEFVSQA</sequence>
<keyword evidence="2" id="KW-0813">Transport</keyword>
<dbReference type="InterPro" id="IPR016024">
    <property type="entry name" value="ARM-type_fold"/>
</dbReference>
<dbReference type="Proteomes" id="UP000187013">
    <property type="component" value="Unassembled WGS sequence"/>
</dbReference>
<keyword evidence="3" id="KW-0539">Nucleus</keyword>
<gene>
    <name evidence="5" type="ORF">ZYGR_0N04910</name>
</gene>
<dbReference type="GO" id="GO:0006406">
    <property type="term" value="P:mRNA export from nucleus"/>
    <property type="evidence" value="ECO:0007669"/>
    <property type="project" value="EnsemblFungi"/>
</dbReference>
<dbReference type="PROSITE" id="PS50166">
    <property type="entry name" value="IMPORTIN_B_NT"/>
    <property type="match status" value="1"/>
</dbReference>
<dbReference type="eggNOG" id="KOG1991">
    <property type="taxonomic scope" value="Eukaryota"/>
</dbReference>
<comment type="caution">
    <text evidence="5">The sequence shown here is derived from an EMBL/GenBank/DDBJ whole genome shotgun (WGS) entry which is preliminary data.</text>
</comment>
<dbReference type="OMA" id="MVMSMNK"/>
<feature type="domain" description="Importin N-terminal" evidence="4">
    <location>
        <begin position="25"/>
        <end position="98"/>
    </location>
</feature>
<dbReference type="AlphaFoldDB" id="A0A1Q3A079"/>
<dbReference type="OrthoDB" id="760868at2759"/>
<evidence type="ECO:0000313" key="5">
    <source>
        <dbReference type="EMBL" id="GAV49086.1"/>
    </source>
</evidence>
<evidence type="ECO:0000256" key="2">
    <source>
        <dbReference type="ARBA" id="ARBA00022448"/>
    </source>
</evidence>
<dbReference type="SMART" id="SM00913">
    <property type="entry name" value="IBN_N"/>
    <property type="match status" value="1"/>
</dbReference>
<dbReference type="InterPro" id="IPR011989">
    <property type="entry name" value="ARM-like"/>
</dbReference>
<dbReference type="Pfam" id="PF03810">
    <property type="entry name" value="IBN_N"/>
    <property type="match status" value="1"/>
</dbReference>
<evidence type="ECO:0000256" key="3">
    <source>
        <dbReference type="ARBA" id="ARBA00023242"/>
    </source>
</evidence>
<accession>A0A1Q3A079</accession>
<dbReference type="EMBL" id="BDGX01000014">
    <property type="protein sequence ID" value="GAV49086.1"/>
    <property type="molecule type" value="Genomic_DNA"/>
</dbReference>
<dbReference type="GO" id="GO:0005635">
    <property type="term" value="C:nuclear envelope"/>
    <property type="evidence" value="ECO:0007669"/>
    <property type="project" value="TreeGrafter"/>
</dbReference>
<evidence type="ECO:0000259" key="4">
    <source>
        <dbReference type="PROSITE" id="PS50166"/>
    </source>
</evidence>
<name>A0A1Q3A079_ZYGRO</name>
<dbReference type="GO" id="GO:0031267">
    <property type="term" value="F:small GTPase binding"/>
    <property type="evidence" value="ECO:0007669"/>
    <property type="project" value="InterPro"/>
</dbReference>